<gene>
    <name evidence="2" type="ORF">DXV75_15200</name>
</gene>
<dbReference type="Proteomes" id="UP000256561">
    <property type="component" value="Unassembled WGS sequence"/>
</dbReference>
<dbReference type="AlphaFoldDB" id="A0A3D8M370"/>
<dbReference type="RefSeq" id="WP_115594278.1">
    <property type="nucleotide sequence ID" value="NZ_QRHA01000013.1"/>
</dbReference>
<keyword evidence="1" id="KW-1133">Transmembrane helix</keyword>
<keyword evidence="3" id="KW-1185">Reference proteome</keyword>
<dbReference type="InterPro" id="IPR012340">
    <property type="entry name" value="NA-bd_OB-fold"/>
</dbReference>
<feature type="transmembrane region" description="Helical" evidence="1">
    <location>
        <begin position="12"/>
        <end position="43"/>
    </location>
</feature>
<dbReference type="OrthoDB" id="7863671at2"/>
<keyword evidence="1" id="KW-0472">Membrane</keyword>
<reference evidence="3" key="1">
    <citation type="submission" date="2018-08" db="EMBL/GenBank/DDBJ databases">
        <authorList>
            <person name="Zhang J."/>
            <person name="Du Z.-J."/>
        </authorList>
    </citation>
    <scope>NUCLEOTIDE SEQUENCE [LARGE SCALE GENOMIC DNA]</scope>
    <source>
        <strain evidence="3">KCTC 52655</strain>
    </source>
</reference>
<accession>A0A3D8M370</accession>
<comment type="caution">
    <text evidence="2">The sequence shown here is derived from an EMBL/GenBank/DDBJ whole genome shotgun (WGS) entry which is preliminary data.</text>
</comment>
<sequence length="152" mass="16542">MNWLNEHLVQFLAVSGLALLAIEVWVLGFATFFLFFIGIGLLITSGLIHQALIPASVLSAVMSTSLITVLSALILWKPLNTMQNRVEKKPVTSDMVGHSFVLDAAVSPQHPGSYRYSGIEWKLHSNSALPKGTRVKVIEVQVGVFVIAAQDS</sequence>
<dbReference type="EMBL" id="QRHA01000013">
    <property type="protein sequence ID" value="RDV24173.1"/>
    <property type="molecule type" value="Genomic_DNA"/>
</dbReference>
<proteinExistence type="predicted"/>
<evidence type="ECO:0000313" key="3">
    <source>
        <dbReference type="Proteomes" id="UP000256561"/>
    </source>
</evidence>
<feature type="transmembrane region" description="Helical" evidence="1">
    <location>
        <begin position="55"/>
        <end position="76"/>
    </location>
</feature>
<evidence type="ECO:0000313" key="2">
    <source>
        <dbReference type="EMBL" id="RDV24173.1"/>
    </source>
</evidence>
<dbReference type="Gene3D" id="2.40.50.140">
    <property type="entry name" value="Nucleic acid-binding proteins"/>
    <property type="match status" value="1"/>
</dbReference>
<evidence type="ECO:0000256" key="1">
    <source>
        <dbReference type="SAM" id="Phobius"/>
    </source>
</evidence>
<organism evidence="2 3">
    <name type="scientific">Alteromonas aestuariivivens</name>
    <dbReference type="NCBI Taxonomy" id="1938339"/>
    <lineage>
        <taxon>Bacteria</taxon>
        <taxon>Pseudomonadati</taxon>
        <taxon>Pseudomonadota</taxon>
        <taxon>Gammaproteobacteria</taxon>
        <taxon>Alteromonadales</taxon>
        <taxon>Alteromonadaceae</taxon>
        <taxon>Alteromonas/Salinimonas group</taxon>
        <taxon>Alteromonas</taxon>
    </lineage>
</organism>
<name>A0A3D8M370_9ALTE</name>
<protein>
    <submittedName>
        <fullName evidence="2">NfeD family protein</fullName>
    </submittedName>
</protein>
<keyword evidence="1" id="KW-0812">Transmembrane</keyword>